<protein>
    <recommendedName>
        <fullName evidence="6">Pseudouridine synthase</fullName>
        <ecNumber evidence="6">5.4.99.-</ecNumber>
    </recommendedName>
</protein>
<comment type="similarity">
    <text evidence="2 6">Belongs to the pseudouridine synthase RluA family.</text>
</comment>
<dbReference type="Pfam" id="PF00849">
    <property type="entry name" value="PseudoU_synth_2"/>
    <property type="match status" value="1"/>
</dbReference>
<reference evidence="8" key="1">
    <citation type="journal article" date="2021" name="mSystems">
        <title>Bacteria and Archaea Synergistically Convert Glycine Betaine to Biogenic Methane in the Formosa Cold Seep of the South China Sea.</title>
        <authorList>
            <person name="Li L."/>
            <person name="Zhang W."/>
            <person name="Zhang S."/>
            <person name="Song L."/>
            <person name="Sun Q."/>
            <person name="Zhang H."/>
            <person name="Xiang H."/>
            <person name="Dong X."/>
        </authorList>
    </citation>
    <scope>NUCLEOTIDE SEQUENCE</scope>
    <source>
        <strain evidence="8">ZWT</strain>
    </source>
</reference>
<keyword evidence="9" id="KW-1185">Reference proteome</keyword>
<dbReference type="RefSeq" id="WP_250859837.1">
    <property type="nucleotide sequence ID" value="NZ_JAGSOJ010000002.1"/>
</dbReference>
<gene>
    <name evidence="8" type="ORF">KDK92_13520</name>
</gene>
<dbReference type="InterPro" id="IPR036986">
    <property type="entry name" value="S4_RNA-bd_sf"/>
</dbReference>
<name>A0A9J6P3W6_9CLOT</name>
<dbReference type="CDD" id="cd02869">
    <property type="entry name" value="PseudoU_synth_RluA_like"/>
    <property type="match status" value="1"/>
</dbReference>
<keyword evidence="5" id="KW-0694">RNA-binding</keyword>
<dbReference type="AlphaFoldDB" id="A0A9J6P3W6"/>
<dbReference type="GO" id="GO:0140098">
    <property type="term" value="F:catalytic activity, acting on RNA"/>
    <property type="evidence" value="ECO:0007669"/>
    <property type="project" value="UniProtKB-ARBA"/>
</dbReference>
<organism evidence="8 9">
    <name type="scientific">Oceanirhabdus seepicola</name>
    <dbReference type="NCBI Taxonomy" id="2828781"/>
    <lineage>
        <taxon>Bacteria</taxon>
        <taxon>Bacillati</taxon>
        <taxon>Bacillota</taxon>
        <taxon>Clostridia</taxon>
        <taxon>Eubacteriales</taxon>
        <taxon>Clostridiaceae</taxon>
        <taxon>Oceanirhabdus</taxon>
    </lineage>
</organism>
<evidence type="ECO:0000256" key="2">
    <source>
        <dbReference type="ARBA" id="ARBA00010876"/>
    </source>
</evidence>
<dbReference type="GO" id="GO:0003723">
    <property type="term" value="F:RNA binding"/>
    <property type="evidence" value="ECO:0007669"/>
    <property type="project" value="UniProtKB-KW"/>
</dbReference>
<dbReference type="PROSITE" id="PS50889">
    <property type="entry name" value="S4"/>
    <property type="match status" value="1"/>
</dbReference>
<sequence length="297" mass="34311">MKNYLEETIHKEYEGYKLVNFLKERFELSRRFIKKASIEKRITINGDIGRKANVLTIGDVVKVELDREETQNIPAEEMELKVVYEDTHVLIVNKDPYMVVHPTKSHPYGTLSNGVKYHFEQNGEECIVRMANRLDMNTSGLVMIAKNQFAHMKISTAMQNNMIVKEYMALVKGKLQEKKGTIDAPIGRRSEDSIKREVFPEGARSITHYEVVEEFSDVSLLKVRLETGRTHQIRVHLNYLGHPIVGDELYGSADEYIDRQALHAFKLRLPHPYNGEIIEVECELPEDISKCIENHKL</sequence>
<dbReference type="Gene3D" id="3.30.2350.10">
    <property type="entry name" value="Pseudouridine synthase"/>
    <property type="match status" value="1"/>
</dbReference>
<dbReference type="SUPFAM" id="SSF55120">
    <property type="entry name" value="Pseudouridine synthase"/>
    <property type="match status" value="1"/>
</dbReference>
<evidence type="ECO:0000256" key="1">
    <source>
        <dbReference type="ARBA" id="ARBA00000073"/>
    </source>
</evidence>
<dbReference type="GO" id="GO:0009982">
    <property type="term" value="F:pseudouridine synthase activity"/>
    <property type="evidence" value="ECO:0007669"/>
    <property type="project" value="InterPro"/>
</dbReference>
<dbReference type="EC" id="5.4.99.-" evidence="6"/>
<comment type="function">
    <text evidence="6">Responsible for synthesis of pseudouridine from uracil.</text>
</comment>
<evidence type="ECO:0000256" key="5">
    <source>
        <dbReference type="PROSITE-ProRule" id="PRU00182"/>
    </source>
</evidence>
<dbReference type="NCBIfam" id="TIGR00005">
    <property type="entry name" value="rluA_subfam"/>
    <property type="match status" value="1"/>
</dbReference>
<dbReference type="InterPro" id="IPR006225">
    <property type="entry name" value="PsdUridine_synth_RluC/D"/>
</dbReference>
<evidence type="ECO:0000256" key="4">
    <source>
        <dbReference type="PIRSR" id="PIRSR606225-1"/>
    </source>
</evidence>
<comment type="catalytic activity">
    <reaction evidence="1 6">
        <text>a uridine in RNA = a pseudouridine in RNA</text>
        <dbReference type="Rhea" id="RHEA:48348"/>
        <dbReference type="Rhea" id="RHEA-COMP:12068"/>
        <dbReference type="Rhea" id="RHEA-COMP:12069"/>
        <dbReference type="ChEBI" id="CHEBI:65314"/>
        <dbReference type="ChEBI" id="CHEBI:65315"/>
    </reaction>
</comment>
<dbReference type="FunFam" id="3.30.2350.10:FF:000005">
    <property type="entry name" value="Pseudouridine synthase"/>
    <property type="match status" value="1"/>
</dbReference>
<dbReference type="PROSITE" id="PS01129">
    <property type="entry name" value="PSI_RLU"/>
    <property type="match status" value="1"/>
</dbReference>
<evidence type="ECO:0000256" key="3">
    <source>
        <dbReference type="ARBA" id="ARBA00023235"/>
    </source>
</evidence>
<dbReference type="CDD" id="cd00165">
    <property type="entry name" value="S4"/>
    <property type="match status" value="1"/>
</dbReference>
<dbReference type="Proteomes" id="UP001056429">
    <property type="component" value="Unassembled WGS sequence"/>
</dbReference>
<accession>A0A9J6P3W6</accession>
<evidence type="ECO:0000313" key="9">
    <source>
        <dbReference type="Proteomes" id="UP001056429"/>
    </source>
</evidence>
<dbReference type="Gene3D" id="3.10.290.10">
    <property type="entry name" value="RNA-binding S4 domain"/>
    <property type="match status" value="1"/>
</dbReference>
<feature type="active site" evidence="4">
    <location>
        <position position="135"/>
    </location>
</feature>
<dbReference type="PANTHER" id="PTHR21600">
    <property type="entry name" value="MITOCHONDRIAL RNA PSEUDOURIDINE SYNTHASE"/>
    <property type="match status" value="1"/>
</dbReference>
<evidence type="ECO:0000256" key="6">
    <source>
        <dbReference type="RuleBase" id="RU362028"/>
    </source>
</evidence>
<evidence type="ECO:0000259" key="7">
    <source>
        <dbReference type="Pfam" id="PF00849"/>
    </source>
</evidence>
<dbReference type="GO" id="GO:0000455">
    <property type="term" value="P:enzyme-directed rRNA pseudouridine synthesis"/>
    <property type="evidence" value="ECO:0007669"/>
    <property type="project" value="TreeGrafter"/>
</dbReference>
<feature type="domain" description="Pseudouridine synthase RsuA/RluA-like" evidence="7">
    <location>
        <begin position="88"/>
        <end position="238"/>
    </location>
</feature>
<evidence type="ECO:0000313" key="8">
    <source>
        <dbReference type="EMBL" id="MCM1990745.1"/>
    </source>
</evidence>
<dbReference type="InterPro" id="IPR020103">
    <property type="entry name" value="PsdUridine_synth_cat_dom_sf"/>
</dbReference>
<reference evidence="8" key="2">
    <citation type="submission" date="2021-04" db="EMBL/GenBank/DDBJ databases">
        <authorList>
            <person name="Dong X."/>
        </authorList>
    </citation>
    <scope>NUCLEOTIDE SEQUENCE</scope>
    <source>
        <strain evidence="8">ZWT</strain>
    </source>
</reference>
<dbReference type="InterPro" id="IPR006145">
    <property type="entry name" value="PsdUridine_synth_RsuA/RluA"/>
</dbReference>
<proteinExistence type="inferred from homology"/>
<dbReference type="PANTHER" id="PTHR21600:SF44">
    <property type="entry name" value="RIBOSOMAL LARGE SUBUNIT PSEUDOURIDINE SYNTHASE D"/>
    <property type="match status" value="1"/>
</dbReference>
<comment type="caution">
    <text evidence="8">The sequence shown here is derived from an EMBL/GenBank/DDBJ whole genome shotgun (WGS) entry which is preliminary data.</text>
</comment>
<keyword evidence="3 6" id="KW-0413">Isomerase</keyword>
<dbReference type="EMBL" id="JAGSOJ010000002">
    <property type="protein sequence ID" value="MCM1990745.1"/>
    <property type="molecule type" value="Genomic_DNA"/>
</dbReference>
<dbReference type="InterPro" id="IPR050188">
    <property type="entry name" value="RluA_PseudoU_synthase"/>
</dbReference>
<dbReference type="InterPro" id="IPR006224">
    <property type="entry name" value="PsdUridine_synth_RluA-like_CS"/>
</dbReference>